<reference evidence="4" key="1">
    <citation type="submission" date="2023-07" db="EMBL/GenBank/DDBJ databases">
        <title>The genome sequence of Rhodocytophaga aerolata KACC 12507.</title>
        <authorList>
            <person name="Zhang X."/>
        </authorList>
    </citation>
    <scope>NUCLEOTIDE SEQUENCE</scope>
    <source>
        <strain evidence="4">KACC 12507</strain>
    </source>
</reference>
<dbReference type="PANTHER" id="PTHR42748">
    <property type="entry name" value="NITROGEN METABOLITE REPRESSION PROTEIN NMRA FAMILY MEMBER"/>
    <property type="match status" value="1"/>
</dbReference>
<proteinExistence type="inferred from homology"/>
<dbReference type="InterPro" id="IPR008030">
    <property type="entry name" value="NmrA-like"/>
</dbReference>
<dbReference type="InterPro" id="IPR051164">
    <property type="entry name" value="NmrA-like_oxidored"/>
</dbReference>
<keyword evidence="2" id="KW-0521">NADP</keyword>
<dbReference type="Gene3D" id="3.40.50.720">
    <property type="entry name" value="NAD(P)-binding Rossmann-like Domain"/>
    <property type="match status" value="1"/>
</dbReference>
<dbReference type="SUPFAM" id="SSF51735">
    <property type="entry name" value="NAD(P)-binding Rossmann-fold domains"/>
    <property type="match status" value="1"/>
</dbReference>
<evidence type="ECO:0000256" key="2">
    <source>
        <dbReference type="ARBA" id="ARBA00022857"/>
    </source>
</evidence>
<comment type="caution">
    <text evidence="4">The sequence shown here is derived from an EMBL/GenBank/DDBJ whole genome shotgun (WGS) entry which is preliminary data.</text>
</comment>
<protein>
    <submittedName>
        <fullName evidence="4">NAD(P)H-binding protein</fullName>
    </submittedName>
</protein>
<organism evidence="4 5">
    <name type="scientific">Rhodocytophaga aerolata</name>
    <dbReference type="NCBI Taxonomy" id="455078"/>
    <lineage>
        <taxon>Bacteria</taxon>
        <taxon>Pseudomonadati</taxon>
        <taxon>Bacteroidota</taxon>
        <taxon>Cytophagia</taxon>
        <taxon>Cytophagales</taxon>
        <taxon>Rhodocytophagaceae</taxon>
        <taxon>Rhodocytophaga</taxon>
    </lineage>
</organism>
<dbReference type="RefSeq" id="WP_302039688.1">
    <property type="nucleotide sequence ID" value="NZ_JAUKPO010000014.1"/>
</dbReference>
<dbReference type="EMBL" id="JAUKPO010000014">
    <property type="protein sequence ID" value="MDO1448889.1"/>
    <property type="molecule type" value="Genomic_DNA"/>
</dbReference>
<evidence type="ECO:0000256" key="1">
    <source>
        <dbReference type="ARBA" id="ARBA00006328"/>
    </source>
</evidence>
<comment type="similarity">
    <text evidence="1">Belongs to the NmrA-type oxidoreductase family.</text>
</comment>
<dbReference type="PANTHER" id="PTHR42748:SF7">
    <property type="entry name" value="NMRA LIKE REDOX SENSOR 1-RELATED"/>
    <property type="match status" value="1"/>
</dbReference>
<evidence type="ECO:0000313" key="5">
    <source>
        <dbReference type="Proteomes" id="UP001168528"/>
    </source>
</evidence>
<feature type="domain" description="NmrA-like" evidence="3">
    <location>
        <begin position="5"/>
        <end position="263"/>
    </location>
</feature>
<accession>A0ABT8R9W5</accession>
<dbReference type="InterPro" id="IPR036291">
    <property type="entry name" value="NAD(P)-bd_dom_sf"/>
</dbReference>
<name>A0ABT8R9W5_9BACT</name>
<evidence type="ECO:0000313" key="4">
    <source>
        <dbReference type="EMBL" id="MDO1448889.1"/>
    </source>
</evidence>
<dbReference type="Proteomes" id="UP001168528">
    <property type="component" value="Unassembled WGS sequence"/>
</dbReference>
<dbReference type="Pfam" id="PF05368">
    <property type="entry name" value="NmrA"/>
    <property type="match status" value="1"/>
</dbReference>
<gene>
    <name evidence="4" type="ORF">Q0590_21605</name>
</gene>
<evidence type="ECO:0000259" key="3">
    <source>
        <dbReference type="Pfam" id="PF05368"/>
    </source>
</evidence>
<keyword evidence="5" id="KW-1185">Reference proteome</keyword>
<sequence>MQPISKIVIIGATGMLGKPVTQELLTAGFKVTIVARDIEKAKLLFPAASVIEGDLHNKSSLIKAFTGQEAVYCNLNIPQSAKPHVWLPEREGLNNLLEAAHQTGIRCISLISSVVMNYQGMNGFQWWVFDVKQQAVRKIKQSGIPYLIFYPSTFMDNFLYTYRRGNNILLAGTSHAPMYYIAAEDYGKQVASAFKNYQGESKEYVVQGLEPYTADQAAKVFISNYTKANLHVLKAPLGLLKILGNFSLQIHYGVHIIEALNNYPEKFTAKVTWEELGRPTVTLKEFAEKHSH</sequence>